<dbReference type="EMBL" id="FMZV01000028">
    <property type="protein sequence ID" value="SDE68929.1"/>
    <property type="molecule type" value="Genomic_DNA"/>
</dbReference>
<evidence type="ECO:0000313" key="1">
    <source>
        <dbReference type="EMBL" id="SDE68929.1"/>
    </source>
</evidence>
<gene>
    <name evidence="1" type="ORF">SAMN04488239_12817</name>
</gene>
<accession>A0A1G7EZ54</accession>
<name>A0A1G7EZ54_9RHOB</name>
<organism evidence="1 2">
    <name type="scientific">Ruegeria marina</name>
    <dbReference type="NCBI Taxonomy" id="639004"/>
    <lineage>
        <taxon>Bacteria</taxon>
        <taxon>Pseudomonadati</taxon>
        <taxon>Pseudomonadota</taxon>
        <taxon>Alphaproteobacteria</taxon>
        <taxon>Rhodobacterales</taxon>
        <taxon>Roseobacteraceae</taxon>
        <taxon>Ruegeria</taxon>
    </lineage>
</organism>
<dbReference type="STRING" id="639004.SAMN04488239_12817"/>
<sequence>MILPGLKAKLEARIADLDAELLEPASTALRLHPNLSELYRTKVAELAQTLSDPEIRTESLEIIRGLIERVIVRHEGECIMLELEGALTAMISLAQNDKSRPAAACSVKVVAEAGFEPATFRL</sequence>
<reference evidence="2" key="1">
    <citation type="submission" date="2016-10" db="EMBL/GenBank/DDBJ databases">
        <authorList>
            <person name="Varghese N."/>
            <person name="Submissions S."/>
        </authorList>
    </citation>
    <scope>NUCLEOTIDE SEQUENCE [LARGE SCALE GENOMIC DNA]</scope>
    <source>
        <strain evidence="2">CGMCC 1.9108</strain>
    </source>
</reference>
<dbReference type="AlphaFoldDB" id="A0A1G7EZ54"/>
<dbReference type="Proteomes" id="UP000199628">
    <property type="component" value="Unassembled WGS sequence"/>
</dbReference>
<keyword evidence="2" id="KW-1185">Reference proteome</keyword>
<dbReference type="OrthoDB" id="7277848at2"/>
<protein>
    <submittedName>
        <fullName evidence="1">Uncharacterized protein</fullName>
    </submittedName>
</protein>
<evidence type="ECO:0000313" key="2">
    <source>
        <dbReference type="Proteomes" id="UP000199628"/>
    </source>
</evidence>
<dbReference type="RefSeq" id="WP_093037790.1">
    <property type="nucleotide sequence ID" value="NZ_FMZV01000028.1"/>
</dbReference>
<proteinExistence type="predicted"/>